<evidence type="ECO:0000313" key="14">
    <source>
        <dbReference type="EMBL" id="KAF4633231.1"/>
    </source>
</evidence>
<dbReference type="InterPro" id="IPR002403">
    <property type="entry name" value="Cyt_P450_E_grp-IV"/>
</dbReference>
<accession>A0A8H4RQL4</accession>
<dbReference type="GO" id="GO:0016705">
    <property type="term" value="F:oxidoreductase activity, acting on paired donors, with incorporation or reduction of molecular oxygen"/>
    <property type="evidence" value="ECO:0007669"/>
    <property type="project" value="InterPro"/>
</dbReference>
<comment type="subcellular location">
    <subcellularLocation>
        <location evidence="2">Membrane</location>
    </subcellularLocation>
</comment>
<evidence type="ECO:0000256" key="2">
    <source>
        <dbReference type="ARBA" id="ARBA00004370"/>
    </source>
</evidence>
<keyword evidence="15" id="KW-1185">Reference proteome</keyword>
<evidence type="ECO:0000256" key="8">
    <source>
        <dbReference type="ARBA" id="ARBA00023002"/>
    </source>
</evidence>
<evidence type="ECO:0000256" key="12">
    <source>
        <dbReference type="PIRSR" id="PIRSR602403-1"/>
    </source>
</evidence>
<dbReference type="GO" id="GO:0020037">
    <property type="term" value="F:heme binding"/>
    <property type="evidence" value="ECO:0007669"/>
    <property type="project" value="InterPro"/>
</dbReference>
<keyword evidence="9 12" id="KW-0408">Iron</keyword>
<keyword evidence="7 13" id="KW-1133">Transmembrane helix</keyword>
<proteinExistence type="inferred from homology"/>
<reference evidence="14 15" key="1">
    <citation type="submission" date="2020-03" db="EMBL/GenBank/DDBJ databases">
        <title>Draft Genome Sequence of Cudoniella acicularis.</title>
        <authorList>
            <person name="Buettner E."/>
            <person name="Kellner H."/>
        </authorList>
    </citation>
    <scope>NUCLEOTIDE SEQUENCE [LARGE SCALE GENOMIC DNA]</scope>
    <source>
        <strain evidence="14 15">DSM 108380</strain>
    </source>
</reference>
<organism evidence="14 15">
    <name type="scientific">Cudoniella acicularis</name>
    <dbReference type="NCBI Taxonomy" id="354080"/>
    <lineage>
        <taxon>Eukaryota</taxon>
        <taxon>Fungi</taxon>
        <taxon>Dikarya</taxon>
        <taxon>Ascomycota</taxon>
        <taxon>Pezizomycotina</taxon>
        <taxon>Leotiomycetes</taxon>
        <taxon>Helotiales</taxon>
        <taxon>Tricladiaceae</taxon>
        <taxon>Cudoniella</taxon>
    </lineage>
</organism>
<dbReference type="PANTHER" id="PTHR46206">
    <property type="entry name" value="CYTOCHROME P450"/>
    <property type="match status" value="1"/>
</dbReference>
<keyword evidence="5 13" id="KW-0812">Transmembrane</keyword>
<keyword evidence="4 12" id="KW-0349">Heme</keyword>
<evidence type="ECO:0000256" key="6">
    <source>
        <dbReference type="ARBA" id="ARBA00022723"/>
    </source>
</evidence>
<dbReference type="Pfam" id="PF00067">
    <property type="entry name" value="p450"/>
    <property type="match status" value="1"/>
</dbReference>
<evidence type="ECO:0000256" key="4">
    <source>
        <dbReference type="ARBA" id="ARBA00022617"/>
    </source>
</evidence>
<dbReference type="AlphaFoldDB" id="A0A8H4RQL4"/>
<gene>
    <name evidence="14" type="ORF">G7Y89_g4888</name>
</gene>
<comment type="similarity">
    <text evidence="3">Belongs to the cytochrome P450 family.</text>
</comment>
<dbReference type="SUPFAM" id="SSF48264">
    <property type="entry name" value="Cytochrome P450"/>
    <property type="match status" value="1"/>
</dbReference>
<comment type="caution">
    <text evidence="14">The sequence shown here is derived from an EMBL/GenBank/DDBJ whole genome shotgun (WGS) entry which is preliminary data.</text>
</comment>
<dbReference type="GO" id="GO:0016020">
    <property type="term" value="C:membrane"/>
    <property type="evidence" value="ECO:0007669"/>
    <property type="project" value="UniProtKB-SubCell"/>
</dbReference>
<dbReference type="Proteomes" id="UP000566819">
    <property type="component" value="Unassembled WGS sequence"/>
</dbReference>
<dbReference type="GO" id="GO:0005506">
    <property type="term" value="F:iron ion binding"/>
    <property type="evidence" value="ECO:0007669"/>
    <property type="project" value="InterPro"/>
</dbReference>
<dbReference type="GO" id="GO:0004497">
    <property type="term" value="F:monooxygenase activity"/>
    <property type="evidence" value="ECO:0007669"/>
    <property type="project" value="UniProtKB-KW"/>
</dbReference>
<evidence type="ECO:0000256" key="3">
    <source>
        <dbReference type="ARBA" id="ARBA00010617"/>
    </source>
</evidence>
<keyword evidence="10" id="KW-0503">Monooxygenase</keyword>
<dbReference type="InterPro" id="IPR036396">
    <property type="entry name" value="Cyt_P450_sf"/>
</dbReference>
<dbReference type="InterPro" id="IPR001128">
    <property type="entry name" value="Cyt_P450"/>
</dbReference>
<evidence type="ECO:0000256" key="5">
    <source>
        <dbReference type="ARBA" id="ARBA00022692"/>
    </source>
</evidence>
<dbReference type="CDD" id="cd11041">
    <property type="entry name" value="CYP503A1-like"/>
    <property type="match status" value="1"/>
</dbReference>
<evidence type="ECO:0000256" key="9">
    <source>
        <dbReference type="ARBA" id="ARBA00023004"/>
    </source>
</evidence>
<evidence type="ECO:0000256" key="1">
    <source>
        <dbReference type="ARBA" id="ARBA00001971"/>
    </source>
</evidence>
<evidence type="ECO:0000256" key="13">
    <source>
        <dbReference type="SAM" id="Phobius"/>
    </source>
</evidence>
<evidence type="ECO:0008006" key="16">
    <source>
        <dbReference type="Google" id="ProtNLM"/>
    </source>
</evidence>
<evidence type="ECO:0000256" key="7">
    <source>
        <dbReference type="ARBA" id="ARBA00022989"/>
    </source>
</evidence>
<dbReference type="Gene3D" id="1.10.630.10">
    <property type="entry name" value="Cytochrome P450"/>
    <property type="match status" value="1"/>
</dbReference>
<feature type="binding site" description="axial binding residue" evidence="12">
    <location>
        <position position="441"/>
    </location>
    <ligand>
        <name>heme</name>
        <dbReference type="ChEBI" id="CHEBI:30413"/>
    </ligand>
    <ligandPart>
        <name>Fe</name>
        <dbReference type="ChEBI" id="CHEBI:18248"/>
    </ligandPart>
</feature>
<keyword evidence="8" id="KW-0560">Oxidoreductase</keyword>
<sequence>MAVAEVHLPWLTTSFIEAKTATAASLVVGFLFFLLFHFKALVEKKTFRPLQYVSNRLEAWKYLFYGTVIIQEKFEKSNGEAFEVFAPDNRYVFVSSPKHIKELDSAPDTVLSLQAASKQMLQPAHTMHGFNWFDRRGTEGVGFVRALRTLLTNNLPQILPDLSVISRARFAELHAQHPIVDVKNEQFMVSALAYIEETLVGAEAVRLLPKFMVPFVGNFLTWKLKSHEVIFGTLVPVAEQRCLERDLKNLGQQVPYHADCIQWIMETSPRQSPWTPKRIVHELMAIWFGSVHALSTTITFAIHDLCLHPGYVEPLRRELQCGYADFERTATGLPLLDSFIKESARLTPVEAQSTRRSALQPFSLSDGTRLEVGDWACTPVRAIMTNPTFYPTPLDFHGFRFAPPDVVAALDAAFKVPQEKSTRLVDVDSTFHVWGTGRMACPGRYYAAAVIKVILGQTILNYDFELVDRDAPRWFTWLQDSHSKNALNWKHFAAEFAALKARSPVSTNHKECQKQPVFFSLGRVEEVDTFIIAATTSGNKAVAPRAKRNGFDGSTVDPSVFLGAC</sequence>
<dbReference type="OrthoDB" id="1844152at2759"/>
<comment type="cofactor">
    <cofactor evidence="1 12">
        <name>heme</name>
        <dbReference type="ChEBI" id="CHEBI:30413"/>
    </cofactor>
</comment>
<dbReference type="PANTHER" id="PTHR46206:SF5">
    <property type="entry name" value="P450, PUTATIVE (EUROFUNG)-RELATED"/>
    <property type="match status" value="1"/>
</dbReference>
<keyword evidence="6 12" id="KW-0479">Metal-binding</keyword>
<dbReference type="PRINTS" id="PR00465">
    <property type="entry name" value="EP450IV"/>
</dbReference>
<protein>
    <recommendedName>
        <fullName evidence="16">Cytochrome P450</fullName>
    </recommendedName>
</protein>
<name>A0A8H4RQL4_9HELO</name>
<evidence type="ECO:0000313" key="15">
    <source>
        <dbReference type="Proteomes" id="UP000566819"/>
    </source>
</evidence>
<feature type="transmembrane region" description="Helical" evidence="13">
    <location>
        <begin position="20"/>
        <end position="38"/>
    </location>
</feature>
<dbReference type="EMBL" id="JAAMPI010000277">
    <property type="protein sequence ID" value="KAF4633231.1"/>
    <property type="molecule type" value="Genomic_DNA"/>
</dbReference>
<keyword evidence="11 13" id="KW-0472">Membrane</keyword>
<evidence type="ECO:0000256" key="11">
    <source>
        <dbReference type="ARBA" id="ARBA00023136"/>
    </source>
</evidence>
<evidence type="ECO:0000256" key="10">
    <source>
        <dbReference type="ARBA" id="ARBA00023033"/>
    </source>
</evidence>